<keyword evidence="3 8" id="KW-0813">Transport</keyword>
<organism evidence="10 11">
    <name type="scientific">Phaeobacter inhibens</name>
    <dbReference type="NCBI Taxonomy" id="221822"/>
    <lineage>
        <taxon>Bacteria</taxon>
        <taxon>Pseudomonadati</taxon>
        <taxon>Pseudomonadota</taxon>
        <taxon>Alphaproteobacteria</taxon>
        <taxon>Rhodobacterales</taxon>
        <taxon>Roseobacteraceae</taxon>
        <taxon>Phaeobacter</taxon>
    </lineage>
</organism>
<evidence type="ECO:0000313" key="11">
    <source>
        <dbReference type="Proteomes" id="UP000236447"/>
    </source>
</evidence>
<dbReference type="Proteomes" id="UP000236447">
    <property type="component" value="Chromosome"/>
</dbReference>
<feature type="domain" description="ABC transmembrane type-1" evidence="9">
    <location>
        <begin position="58"/>
        <end position="266"/>
    </location>
</feature>
<dbReference type="EMBL" id="CP010725">
    <property type="protein sequence ID" value="AUQ99413.1"/>
    <property type="molecule type" value="Genomic_DNA"/>
</dbReference>
<keyword evidence="4" id="KW-1003">Cell membrane</keyword>
<dbReference type="GO" id="GO:0055085">
    <property type="term" value="P:transmembrane transport"/>
    <property type="evidence" value="ECO:0007669"/>
    <property type="project" value="InterPro"/>
</dbReference>
<protein>
    <submittedName>
        <fullName evidence="10">Putative spermidine/putrescine transport system permease protein PotB</fullName>
    </submittedName>
</protein>
<reference evidence="10 11" key="1">
    <citation type="journal article" date="2017" name="Front. Microbiol.">
        <title>Phaeobacter piscinae sp. nov., a species of the Roseobacter group and potential aquaculture probiont.</title>
        <authorList>
            <person name="Sonnenschein E.C."/>
            <person name="Phippen C.B.W."/>
            <person name="Nielsen K.F."/>
            <person name="Mateiu R.V."/>
            <person name="Melchiorsen J."/>
            <person name="Gram L."/>
            <person name="Overmann J."/>
            <person name="Freese H.M."/>
        </authorList>
    </citation>
    <scope>NUCLEOTIDE SEQUENCE [LARGE SCALE GENOMIC DNA]</scope>
    <source>
        <strain evidence="10 11">P88</strain>
    </source>
</reference>
<evidence type="ECO:0000256" key="3">
    <source>
        <dbReference type="ARBA" id="ARBA00022448"/>
    </source>
</evidence>
<dbReference type="PANTHER" id="PTHR42929:SF5">
    <property type="entry name" value="ABC TRANSPORTER PERMEASE PROTEIN"/>
    <property type="match status" value="1"/>
</dbReference>
<dbReference type="SUPFAM" id="SSF161098">
    <property type="entry name" value="MetI-like"/>
    <property type="match status" value="1"/>
</dbReference>
<evidence type="ECO:0000256" key="1">
    <source>
        <dbReference type="ARBA" id="ARBA00004651"/>
    </source>
</evidence>
<keyword evidence="6 8" id="KW-1133">Transmembrane helix</keyword>
<feature type="transmembrane region" description="Helical" evidence="8">
    <location>
        <begin position="215"/>
        <end position="235"/>
    </location>
</feature>
<dbReference type="CDD" id="cd06261">
    <property type="entry name" value="TM_PBP2"/>
    <property type="match status" value="1"/>
</dbReference>
<evidence type="ECO:0000259" key="9">
    <source>
        <dbReference type="PROSITE" id="PS50928"/>
    </source>
</evidence>
<feature type="transmembrane region" description="Helical" evidence="8">
    <location>
        <begin position="12"/>
        <end position="35"/>
    </location>
</feature>
<evidence type="ECO:0000256" key="8">
    <source>
        <dbReference type="RuleBase" id="RU363032"/>
    </source>
</evidence>
<evidence type="ECO:0000256" key="6">
    <source>
        <dbReference type="ARBA" id="ARBA00022989"/>
    </source>
</evidence>
<dbReference type="AlphaFoldDB" id="A0A2I7KA14"/>
<reference evidence="10 11" key="2">
    <citation type="journal article" date="2017" name="Genome Biol. Evol.">
        <title>Trajectories and Drivers of Genome Evolution in Surface-Associated Marine Phaeobacter.</title>
        <authorList>
            <person name="Freese H.M."/>
            <person name="Sikorski J."/>
            <person name="Bunk B."/>
            <person name="Scheuner C."/>
            <person name="Meier-Kolthoff J.P."/>
            <person name="Sproer C."/>
            <person name="Gram L."/>
            <person name="Overmann J."/>
        </authorList>
    </citation>
    <scope>NUCLEOTIDE SEQUENCE [LARGE SCALE GENOMIC DNA]</scope>
    <source>
        <strain evidence="10 11">P88</strain>
    </source>
</reference>
<comment type="similarity">
    <text evidence="2">Belongs to the binding-protein-dependent transport system permease family. CysTW subfamily.</text>
</comment>
<evidence type="ECO:0000256" key="5">
    <source>
        <dbReference type="ARBA" id="ARBA00022692"/>
    </source>
</evidence>
<dbReference type="GO" id="GO:0005886">
    <property type="term" value="C:plasma membrane"/>
    <property type="evidence" value="ECO:0007669"/>
    <property type="project" value="UniProtKB-SubCell"/>
</dbReference>
<dbReference type="Gene3D" id="1.10.3720.10">
    <property type="entry name" value="MetI-like"/>
    <property type="match status" value="1"/>
</dbReference>
<keyword evidence="5 8" id="KW-0812">Transmembrane</keyword>
<dbReference type="RefSeq" id="WP_102883647.1">
    <property type="nucleotide sequence ID" value="NZ_CP010725.1"/>
</dbReference>
<comment type="subcellular location">
    <subcellularLocation>
        <location evidence="1 8">Cell membrane</location>
        <topology evidence="1 8">Multi-pass membrane protein</topology>
    </subcellularLocation>
</comment>
<dbReference type="InterPro" id="IPR035906">
    <property type="entry name" value="MetI-like_sf"/>
</dbReference>
<evidence type="ECO:0000256" key="4">
    <source>
        <dbReference type="ARBA" id="ARBA00022475"/>
    </source>
</evidence>
<feature type="transmembrane region" description="Helical" evidence="8">
    <location>
        <begin position="92"/>
        <end position="116"/>
    </location>
</feature>
<gene>
    <name evidence="10" type="primary">potB1</name>
    <name evidence="10" type="ORF">PhaeoP88_02045</name>
</gene>
<feature type="transmembrane region" description="Helical" evidence="8">
    <location>
        <begin position="186"/>
        <end position="209"/>
    </location>
</feature>
<dbReference type="Pfam" id="PF00528">
    <property type="entry name" value="BPD_transp_1"/>
    <property type="match status" value="1"/>
</dbReference>
<feature type="transmembrane region" description="Helical" evidence="8">
    <location>
        <begin position="144"/>
        <end position="165"/>
    </location>
</feature>
<evidence type="ECO:0000313" key="10">
    <source>
        <dbReference type="EMBL" id="AUQ99413.1"/>
    </source>
</evidence>
<dbReference type="PROSITE" id="PS50928">
    <property type="entry name" value="ABC_TM1"/>
    <property type="match status" value="1"/>
</dbReference>
<feature type="transmembrane region" description="Helical" evidence="8">
    <location>
        <begin position="55"/>
        <end position="80"/>
    </location>
</feature>
<feature type="transmembrane region" description="Helical" evidence="8">
    <location>
        <begin position="247"/>
        <end position="268"/>
    </location>
</feature>
<keyword evidence="7 8" id="KW-0472">Membrane</keyword>
<name>A0A2I7KA14_9RHOB</name>
<evidence type="ECO:0000256" key="7">
    <source>
        <dbReference type="ARBA" id="ARBA00023136"/>
    </source>
</evidence>
<accession>A0A2I7KA14</accession>
<dbReference type="InterPro" id="IPR000515">
    <property type="entry name" value="MetI-like"/>
</dbReference>
<proteinExistence type="inferred from homology"/>
<sequence length="275" mass="30266">MAARLNIHTIAMWLLPALFLAVYLAPLLGVFGWSVSRPEPGAQNYVRMLTDADALNIMLRTARVCILVTLTSVLMAYLLAYHWVVGSPARKLFMEFCIFIPFWISVLIRAFGWVVILRNKGILNETLLSIGAIAEPLTLVRTEFSVVLGMVHFLVPFAVFPIASIMRQIDSRVLLASRGMGASPAFTFWNVFLPLTVSGILASVIIVFVFALGFFITPAILGGGKIVMIAEYIYIQMFQTSNWGFGAALSIGVLAVVAAMAGLLFRVIHPERLVK</sequence>
<evidence type="ECO:0000256" key="2">
    <source>
        <dbReference type="ARBA" id="ARBA00007069"/>
    </source>
</evidence>
<dbReference type="PANTHER" id="PTHR42929">
    <property type="entry name" value="INNER MEMBRANE ABC TRANSPORTER PERMEASE PROTEIN YDCU-RELATED-RELATED"/>
    <property type="match status" value="1"/>
</dbReference>